<organism evidence="1 2">
    <name type="scientific">Hyphobacterium vulgare</name>
    <dbReference type="NCBI Taxonomy" id="1736751"/>
    <lineage>
        <taxon>Bacteria</taxon>
        <taxon>Pseudomonadati</taxon>
        <taxon>Pseudomonadota</taxon>
        <taxon>Alphaproteobacteria</taxon>
        <taxon>Maricaulales</taxon>
        <taxon>Maricaulaceae</taxon>
        <taxon>Hyphobacterium</taxon>
    </lineage>
</organism>
<accession>A0ABV6ZU92</accession>
<dbReference type="Proteomes" id="UP001595379">
    <property type="component" value="Unassembled WGS sequence"/>
</dbReference>
<keyword evidence="2" id="KW-1185">Reference proteome</keyword>
<gene>
    <name evidence="1" type="ORF">ACFOOR_02710</name>
</gene>
<name>A0ABV6ZU92_9PROT</name>
<evidence type="ECO:0000313" key="2">
    <source>
        <dbReference type="Proteomes" id="UP001595379"/>
    </source>
</evidence>
<proteinExistence type="predicted"/>
<sequence>MKIDDLAQKMERRAEALRQLAAHPWLTAEGREALLAASDLYDARAVMFRSKQAS</sequence>
<evidence type="ECO:0000313" key="1">
    <source>
        <dbReference type="EMBL" id="MFC2925011.1"/>
    </source>
</evidence>
<dbReference type="EMBL" id="JBHRSV010000001">
    <property type="protein sequence ID" value="MFC2925011.1"/>
    <property type="molecule type" value="Genomic_DNA"/>
</dbReference>
<protein>
    <submittedName>
        <fullName evidence="1">Uncharacterized protein</fullName>
    </submittedName>
</protein>
<comment type="caution">
    <text evidence="1">The sequence shown here is derived from an EMBL/GenBank/DDBJ whole genome shotgun (WGS) entry which is preliminary data.</text>
</comment>
<reference evidence="2" key="1">
    <citation type="journal article" date="2019" name="Int. J. Syst. Evol. Microbiol.">
        <title>The Global Catalogue of Microorganisms (GCM) 10K type strain sequencing project: providing services to taxonomists for standard genome sequencing and annotation.</title>
        <authorList>
            <consortium name="The Broad Institute Genomics Platform"/>
            <consortium name="The Broad Institute Genome Sequencing Center for Infectious Disease"/>
            <person name="Wu L."/>
            <person name="Ma J."/>
        </authorList>
    </citation>
    <scope>NUCLEOTIDE SEQUENCE [LARGE SCALE GENOMIC DNA]</scope>
    <source>
        <strain evidence="2">KCTC 52487</strain>
    </source>
</reference>
<dbReference type="RefSeq" id="WP_343163894.1">
    <property type="nucleotide sequence ID" value="NZ_JBHRSV010000001.1"/>
</dbReference>